<dbReference type="InterPro" id="IPR013424">
    <property type="entry name" value="Ice-binding_C"/>
</dbReference>
<reference evidence="2 3" key="1">
    <citation type="submission" date="2021-08" db="EMBL/GenBank/DDBJ databases">
        <title>Draft genome sequence of Spirulina subsalsa with high tolerance to salinity and hype-accumulation of phycocyanin.</title>
        <authorList>
            <person name="Pei H."/>
            <person name="Jiang L."/>
        </authorList>
    </citation>
    <scope>NUCLEOTIDE SEQUENCE [LARGE SCALE GENOMIC DNA]</scope>
    <source>
        <strain evidence="2 3">FACHB-351</strain>
    </source>
</reference>
<protein>
    <submittedName>
        <fullName evidence="2">NF038130 family PEP-CTERM protein</fullName>
    </submittedName>
</protein>
<proteinExistence type="predicted"/>
<keyword evidence="1" id="KW-0732">Signal</keyword>
<dbReference type="RefSeq" id="WP_265263452.1">
    <property type="nucleotide sequence ID" value="NZ_JAIHOM010000019.1"/>
</dbReference>
<dbReference type="Proteomes" id="UP001526426">
    <property type="component" value="Unassembled WGS sequence"/>
</dbReference>
<feature type="chain" id="PRO_5045327672" evidence="1">
    <location>
        <begin position="29"/>
        <end position="298"/>
    </location>
</feature>
<evidence type="ECO:0000313" key="3">
    <source>
        <dbReference type="Proteomes" id="UP001526426"/>
    </source>
</evidence>
<feature type="signal peptide" evidence="1">
    <location>
        <begin position="1"/>
        <end position="28"/>
    </location>
</feature>
<organism evidence="2 3">
    <name type="scientific">Spirulina subsalsa FACHB-351</name>
    <dbReference type="NCBI Taxonomy" id="234711"/>
    <lineage>
        <taxon>Bacteria</taxon>
        <taxon>Bacillati</taxon>
        <taxon>Cyanobacteriota</taxon>
        <taxon>Cyanophyceae</taxon>
        <taxon>Spirulinales</taxon>
        <taxon>Spirulinaceae</taxon>
        <taxon>Spirulina</taxon>
    </lineage>
</organism>
<gene>
    <name evidence="2" type="ORF">K4A83_05545</name>
</gene>
<sequence>MKGTIKSLLISASMAVGMSAIATSSALAATLNLTNVQLFGDDYLVYGADDAITALTDTDRYSHIELNAADENLSTNTTGFTGNLGSTLVKVEGINADDWSGGLGAQWLSDFTAAYPAIAGASFMGMNLGSMIADTAATVIGRAGDPNISYMAKDSTTGVIEMDLIGHHNIWNAPWLQLAINEQVQIMSAQTGMPVWMVAMGVNSLMTQLKQAVPLLQISEIAKVTIDGKVSYAYGFSAVETGVLAADAGVGDSSSHTGRYTIALQGTPEKDRADVPEPSLMIGLALVGGAVVASKRKS</sequence>
<name>A0ABT3L2J7_9CYAN</name>
<comment type="caution">
    <text evidence="2">The sequence shown here is derived from an EMBL/GenBank/DDBJ whole genome shotgun (WGS) entry which is preliminary data.</text>
</comment>
<keyword evidence="3" id="KW-1185">Reference proteome</keyword>
<dbReference type="NCBIfam" id="TIGR02595">
    <property type="entry name" value="PEP_CTERM"/>
    <property type="match status" value="1"/>
</dbReference>
<dbReference type="NCBIfam" id="NF038130">
    <property type="entry name" value="PEP_NF038130"/>
    <property type="match status" value="1"/>
</dbReference>
<dbReference type="EMBL" id="JAIHOM010000019">
    <property type="protein sequence ID" value="MCW6035737.1"/>
    <property type="molecule type" value="Genomic_DNA"/>
</dbReference>
<evidence type="ECO:0000313" key="2">
    <source>
        <dbReference type="EMBL" id="MCW6035737.1"/>
    </source>
</evidence>
<accession>A0ABT3L2J7</accession>
<evidence type="ECO:0000256" key="1">
    <source>
        <dbReference type="SAM" id="SignalP"/>
    </source>
</evidence>